<name>A0A655BX17_SALET</name>
<protein>
    <submittedName>
        <fullName evidence="2">Uncharacterized protein</fullName>
    </submittedName>
</protein>
<sequence>MTSAALPASRSSTEKFLRPISVASPSPSGGTQMLTAAIATTVYTPCATQISMNA</sequence>
<gene>
    <name evidence="2" type="ORF">ERS008198_01184</name>
</gene>
<organism evidence="2 3">
    <name type="scientific">Salmonella enterica subsp. enterica serovar Bovismorbificans</name>
    <dbReference type="NCBI Taxonomy" id="58097"/>
    <lineage>
        <taxon>Bacteria</taxon>
        <taxon>Pseudomonadati</taxon>
        <taxon>Pseudomonadota</taxon>
        <taxon>Gammaproteobacteria</taxon>
        <taxon>Enterobacterales</taxon>
        <taxon>Enterobacteriaceae</taxon>
        <taxon>Salmonella</taxon>
    </lineage>
</organism>
<accession>A0A655BX17</accession>
<feature type="region of interest" description="Disordered" evidence="1">
    <location>
        <begin position="1"/>
        <end position="30"/>
    </location>
</feature>
<dbReference type="Proteomes" id="UP000041314">
    <property type="component" value="Unassembled WGS sequence"/>
</dbReference>
<evidence type="ECO:0000313" key="3">
    <source>
        <dbReference type="Proteomes" id="UP000041314"/>
    </source>
</evidence>
<evidence type="ECO:0000256" key="1">
    <source>
        <dbReference type="SAM" id="MobiDB-lite"/>
    </source>
</evidence>
<reference evidence="2 3" key="1">
    <citation type="submission" date="2015-03" db="EMBL/GenBank/DDBJ databases">
        <authorList>
            <consortium name="Pathogen Informatics"/>
        </authorList>
    </citation>
    <scope>NUCLEOTIDE SEQUENCE [LARGE SCALE GENOMIC DNA]</scope>
    <source>
        <strain evidence="2 3">A1104</strain>
    </source>
</reference>
<dbReference type="AlphaFoldDB" id="A0A655BX17"/>
<evidence type="ECO:0000313" key="2">
    <source>
        <dbReference type="EMBL" id="CNT84036.1"/>
    </source>
</evidence>
<proteinExistence type="predicted"/>
<dbReference type="EMBL" id="CQPA01000006">
    <property type="protein sequence ID" value="CNT84036.1"/>
    <property type="molecule type" value="Genomic_DNA"/>
</dbReference>